<dbReference type="AlphaFoldDB" id="A0A5C6AUJ5"/>
<protein>
    <submittedName>
        <fullName evidence="2">Uncharacterized protein</fullName>
    </submittedName>
</protein>
<proteinExistence type="predicted"/>
<evidence type="ECO:0000313" key="3">
    <source>
        <dbReference type="Proteomes" id="UP000320176"/>
    </source>
</evidence>
<evidence type="ECO:0000313" key="2">
    <source>
        <dbReference type="EMBL" id="TWU02726.1"/>
    </source>
</evidence>
<accession>A0A5C6AUJ5</accession>
<comment type="caution">
    <text evidence="2">The sequence shown here is derived from an EMBL/GenBank/DDBJ whole genome shotgun (WGS) entry which is preliminary data.</text>
</comment>
<keyword evidence="1" id="KW-0812">Transmembrane</keyword>
<feature type="transmembrane region" description="Helical" evidence="1">
    <location>
        <begin position="30"/>
        <end position="49"/>
    </location>
</feature>
<evidence type="ECO:0000256" key="1">
    <source>
        <dbReference type="SAM" id="Phobius"/>
    </source>
</evidence>
<dbReference type="EMBL" id="SJPN01000004">
    <property type="protein sequence ID" value="TWU02726.1"/>
    <property type="molecule type" value="Genomic_DNA"/>
</dbReference>
<reference evidence="2 3" key="1">
    <citation type="submission" date="2019-02" db="EMBL/GenBank/DDBJ databases">
        <title>Deep-cultivation of Planctomycetes and their phenomic and genomic characterization uncovers novel biology.</title>
        <authorList>
            <person name="Wiegand S."/>
            <person name="Jogler M."/>
            <person name="Boedeker C."/>
            <person name="Pinto D."/>
            <person name="Vollmers J."/>
            <person name="Rivas-Marin E."/>
            <person name="Kohn T."/>
            <person name="Peeters S.H."/>
            <person name="Heuer A."/>
            <person name="Rast P."/>
            <person name="Oberbeckmann S."/>
            <person name="Bunk B."/>
            <person name="Jeske O."/>
            <person name="Meyerdierks A."/>
            <person name="Storesund J.E."/>
            <person name="Kallscheuer N."/>
            <person name="Luecker S."/>
            <person name="Lage O.M."/>
            <person name="Pohl T."/>
            <person name="Merkel B.J."/>
            <person name="Hornburger P."/>
            <person name="Mueller R.-W."/>
            <person name="Bruemmer F."/>
            <person name="Labrenz M."/>
            <person name="Spormann A.M."/>
            <person name="Op Den Camp H."/>
            <person name="Overmann J."/>
            <person name="Amann R."/>
            <person name="Jetten M.S.M."/>
            <person name="Mascher T."/>
            <person name="Medema M.H."/>
            <person name="Devos D.P."/>
            <person name="Kaster A.-K."/>
            <person name="Ovreas L."/>
            <person name="Rohde M."/>
            <person name="Galperin M.Y."/>
            <person name="Jogler C."/>
        </authorList>
    </citation>
    <scope>NUCLEOTIDE SEQUENCE [LARGE SCALE GENOMIC DNA]</scope>
    <source>
        <strain evidence="2 3">Pla52n</strain>
    </source>
</reference>
<name>A0A5C6AUJ5_9BACT</name>
<organism evidence="2 3">
    <name type="scientific">Stieleria varia</name>
    <dbReference type="NCBI Taxonomy" id="2528005"/>
    <lineage>
        <taxon>Bacteria</taxon>
        <taxon>Pseudomonadati</taxon>
        <taxon>Planctomycetota</taxon>
        <taxon>Planctomycetia</taxon>
        <taxon>Pirellulales</taxon>
        <taxon>Pirellulaceae</taxon>
        <taxon>Stieleria</taxon>
    </lineage>
</organism>
<keyword evidence="1" id="KW-0472">Membrane</keyword>
<keyword evidence="3" id="KW-1185">Reference proteome</keyword>
<keyword evidence="1" id="KW-1133">Transmembrane helix</keyword>
<sequence>MRNVFHNPTRKRGIYRVSVAYASGYELSGLVHHPVLILGLAVLALATVVSRKPWLTPKRLIYRTHVLRLDDALASCGSLNRVSLAYASGYELSGLGPSPFDCILPSRPVSWIVPPNSFLL</sequence>
<gene>
    <name evidence="2" type="ORF">Pla52n_37850</name>
</gene>
<dbReference type="Proteomes" id="UP000320176">
    <property type="component" value="Unassembled WGS sequence"/>
</dbReference>